<evidence type="ECO:0000256" key="6">
    <source>
        <dbReference type="SAM" id="MobiDB-lite"/>
    </source>
</evidence>
<protein>
    <recommendedName>
        <fullName evidence="7">MPN domain-containing protein</fullName>
    </recommendedName>
</protein>
<dbReference type="EMBL" id="SEOM01000007">
    <property type="protein sequence ID" value="RYL99066.1"/>
    <property type="molecule type" value="Genomic_DNA"/>
</dbReference>
<keyword evidence="4" id="KW-0862">Zinc</keyword>
<dbReference type="CDD" id="cd08071">
    <property type="entry name" value="MPN_DUF2466"/>
    <property type="match status" value="1"/>
</dbReference>
<evidence type="ECO:0000256" key="1">
    <source>
        <dbReference type="ARBA" id="ARBA00022670"/>
    </source>
</evidence>
<dbReference type="InterPro" id="IPR001405">
    <property type="entry name" value="UPF0758"/>
</dbReference>
<keyword evidence="5" id="KW-0482">Metalloprotease</keyword>
<evidence type="ECO:0000256" key="2">
    <source>
        <dbReference type="ARBA" id="ARBA00022723"/>
    </source>
</evidence>
<keyword evidence="1" id="KW-0645">Protease</keyword>
<evidence type="ECO:0000313" key="9">
    <source>
        <dbReference type="Proteomes" id="UP000292734"/>
    </source>
</evidence>
<sequence length="250" mass="27699">MLLSTCRMRGRSHRTPWRRTDRLQDYCRILSGVDGPKLGTYTLSNTRVGHCLPSGISPSGLAERPTLAAMGQRLRSGSGGCPSGLNPRNRHRSENLPGFKGHLGDSDAIVHDARDRAGRPVSALIRTYGGQSHALISYLEACMASLREEQVRVLFFNDSCDAIADERVWLGTATEVEMPIGELVRHAFACGSPMLLIAHNHPSGIAQPSRMDVDFTRRLVKICKELQIRVHDHIIVTHKGSFSFRELGYM</sequence>
<dbReference type="GO" id="GO:0006508">
    <property type="term" value="P:proteolysis"/>
    <property type="evidence" value="ECO:0007669"/>
    <property type="project" value="UniProtKB-KW"/>
</dbReference>
<dbReference type="Proteomes" id="UP000292734">
    <property type="component" value="Unassembled WGS sequence"/>
</dbReference>
<evidence type="ECO:0000256" key="4">
    <source>
        <dbReference type="ARBA" id="ARBA00022833"/>
    </source>
</evidence>
<dbReference type="PANTHER" id="PTHR30471">
    <property type="entry name" value="DNA REPAIR PROTEIN RADC"/>
    <property type="match status" value="1"/>
</dbReference>
<gene>
    <name evidence="8" type="ORF">EWH08_15845</name>
</gene>
<evidence type="ECO:0000313" key="8">
    <source>
        <dbReference type="EMBL" id="RYL99066.1"/>
    </source>
</evidence>
<feature type="domain" description="MPN" evidence="7">
    <location>
        <begin position="128"/>
        <end position="250"/>
    </location>
</feature>
<dbReference type="PROSITE" id="PS01302">
    <property type="entry name" value="UPF0758"/>
    <property type="match status" value="1"/>
</dbReference>
<evidence type="ECO:0000256" key="3">
    <source>
        <dbReference type="ARBA" id="ARBA00022801"/>
    </source>
</evidence>
<dbReference type="InterPro" id="IPR025657">
    <property type="entry name" value="RadC_JAB"/>
</dbReference>
<dbReference type="InterPro" id="IPR037518">
    <property type="entry name" value="MPN"/>
</dbReference>
<dbReference type="AlphaFoldDB" id="A0A4V1W9C3"/>
<keyword evidence="2" id="KW-0479">Metal-binding</keyword>
<accession>A0A4V1W9C3</accession>
<dbReference type="PANTHER" id="PTHR30471:SF3">
    <property type="entry name" value="UPF0758 PROTEIN YEES-RELATED"/>
    <property type="match status" value="1"/>
</dbReference>
<keyword evidence="3" id="KW-0378">Hydrolase</keyword>
<feature type="region of interest" description="Disordered" evidence="6">
    <location>
        <begin position="73"/>
        <end position="98"/>
    </location>
</feature>
<dbReference type="Pfam" id="PF04002">
    <property type="entry name" value="RadC"/>
    <property type="match status" value="1"/>
</dbReference>
<dbReference type="GO" id="GO:0008237">
    <property type="term" value="F:metallopeptidase activity"/>
    <property type="evidence" value="ECO:0007669"/>
    <property type="project" value="UniProtKB-KW"/>
</dbReference>
<organism evidence="8 9">
    <name type="scientific">Sphingobium indicum</name>
    <dbReference type="NCBI Taxonomy" id="332055"/>
    <lineage>
        <taxon>Bacteria</taxon>
        <taxon>Pseudomonadati</taxon>
        <taxon>Pseudomonadota</taxon>
        <taxon>Alphaproteobacteria</taxon>
        <taxon>Sphingomonadales</taxon>
        <taxon>Sphingomonadaceae</taxon>
        <taxon>Sphingobium</taxon>
    </lineage>
</organism>
<reference evidence="8 9" key="1">
    <citation type="submission" date="2019-02" db="EMBL/GenBank/DDBJ databases">
        <authorList>
            <person name="Feng G."/>
        </authorList>
    </citation>
    <scope>NUCLEOTIDE SEQUENCE [LARGE SCALE GENOMIC DNA]</scope>
    <source>
        <strain evidence="8 9">DSM 26779</strain>
    </source>
</reference>
<evidence type="ECO:0000259" key="7">
    <source>
        <dbReference type="PROSITE" id="PS50249"/>
    </source>
</evidence>
<dbReference type="PROSITE" id="PS50249">
    <property type="entry name" value="MPN"/>
    <property type="match status" value="1"/>
</dbReference>
<dbReference type="Gene3D" id="3.40.140.10">
    <property type="entry name" value="Cytidine Deaminase, domain 2"/>
    <property type="match status" value="1"/>
</dbReference>
<comment type="caution">
    <text evidence="8">The sequence shown here is derived from an EMBL/GenBank/DDBJ whole genome shotgun (WGS) entry which is preliminary data.</text>
</comment>
<evidence type="ECO:0000256" key="5">
    <source>
        <dbReference type="ARBA" id="ARBA00023049"/>
    </source>
</evidence>
<proteinExistence type="predicted"/>
<dbReference type="InterPro" id="IPR020891">
    <property type="entry name" value="UPF0758_CS"/>
</dbReference>
<dbReference type="GO" id="GO:0046872">
    <property type="term" value="F:metal ion binding"/>
    <property type="evidence" value="ECO:0007669"/>
    <property type="project" value="UniProtKB-KW"/>
</dbReference>
<name>A0A4V1W9C3_9SPHN</name>